<evidence type="ECO:0000256" key="5">
    <source>
        <dbReference type="ARBA" id="ARBA00023136"/>
    </source>
</evidence>
<dbReference type="PANTHER" id="PTHR34390">
    <property type="entry name" value="UPF0442 PROTEIN YJJB-RELATED"/>
    <property type="match status" value="1"/>
</dbReference>
<feature type="transmembrane region" description="Helical" evidence="7">
    <location>
        <begin position="166"/>
        <end position="183"/>
    </location>
</feature>
<evidence type="ECO:0000259" key="8">
    <source>
        <dbReference type="Pfam" id="PF06738"/>
    </source>
</evidence>
<dbReference type="PANTHER" id="PTHR34390:SF2">
    <property type="entry name" value="SUCCINATE TRANSPORTER SUBUNIT YJJP-RELATED"/>
    <property type="match status" value="1"/>
</dbReference>
<dbReference type="EMBL" id="LFVU01000024">
    <property type="protein sequence ID" value="KMT22166.1"/>
    <property type="molecule type" value="Genomic_DNA"/>
</dbReference>
<name>A0A0J8G385_CLOCY</name>
<evidence type="ECO:0000256" key="3">
    <source>
        <dbReference type="ARBA" id="ARBA00022692"/>
    </source>
</evidence>
<dbReference type="STRING" id="1121307.CLCY_4c01390"/>
<keyword evidence="2" id="KW-1003">Cell membrane</keyword>
<evidence type="ECO:0000256" key="1">
    <source>
        <dbReference type="ARBA" id="ARBA00004651"/>
    </source>
</evidence>
<gene>
    <name evidence="9" type="ORF">CLCY_4c01390</name>
</gene>
<evidence type="ECO:0000256" key="2">
    <source>
        <dbReference type="ARBA" id="ARBA00022475"/>
    </source>
</evidence>
<dbReference type="InterPro" id="IPR050539">
    <property type="entry name" value="ThrE_Dicarb/AminoAcid_Exp"/>
</dbReference>
<evidence type="ECO:0000256" key="7">
    <source>
        <dbReference type="SAM" id="Phobius"/>
    </source>
</evidence>
<keyword evidence="5 7" id="KW-0472">Membrane</keyword>
<evidence type="ECO:0000256" key="6">
    <source>
        <dbReference type="ARBA" id="ARBA00034125"/>
    </source>
</evidence>
<sequence>MDTGKILQIALNLGDILLTSGAEVYRVEETIRRVCKRYNIECDCYCTLTGIFISSEGTKNDKHSLTVIRRIKDRTLDLHKIELVNAFSRQIEVSDIDYDEALKKIEEIKKRPYFNFPTMLFAASFNAYVFSCLFGGTSIDGIVAFIIGMVIYSIKEYMARFGFFEFLQLFLAGIIAGGMTIGFKMGIPTLNIDKVIVGAIMLLLPGVAITSGIKDALNGDIISSSGRLMEGILTAAALGVGVGIMLVLGTHIM</sequence>
<dbReference type="AlphaFoldDB" id="A0A0J8G385"/>
<evidence type="ECO:0000313" key="9">
    <source>
        <dbReference type="EMBL" id="KMT22166.1"/>
    </source>
</evidence>
<dbReference type="Proteomes" id="UP000036756">
    <property type="component" value="Unassembled WGS sequence"/>
</dbReference>
<comment type="subcellular location">
    <subcellularLocation>
        <location evidence="1">Cell membrane</location>
        <topology evidence="1">Multi-pass membrane protein</topology>
    </subcellularLocation>
</comment>
<feature type="transmembrane region" description="Helical" evidence="7">
    <location>
        <begin position="233"/>
        <end position="252"/>
    </location>
</feature>
<protein>
    <recommendedName>
        <fullName evidence="8">Threonine/serine exporter-like N-terminal domain-containing protein</fullName>
    </recommendedName>
</protein>
<keyword evidence="3 7" id="KW-0812">Transmembrane</keyword>
<proteinExistence type="inferred from homology"/>
<keyword evidence="4 7" id="KW-1133">Transmembrane helix</keyword>
<dbReference type="GO" id="GO:0022857">
    <property type="term" value="F:transmembrane transporter activity"/>
    <property type="evidence" value="ECO:0007669"/>
    <property type="project" value="InterPro"/>
</dbReference>
<accession>A0A0J8G385</accession>
<comment type="caution">
    <text evidence="9">The sequence shown here is derived from an EMBL/GenBank/DDBJ whole genome shotgun (WGS) entry which is preliminary data.</text>
</comment>
<dbReference type="PATRIC" id="fig|1121307.3.peg.1793"/>
<organism evidence="9 10">
    <name type="scientific">Clostridium cylindrosporum DSM 605</name>
    <dbReference type="NCBI Taxonomy" id="1121307"/>
    <lineage>
        <taxon>Bacteria</taxon>
        <taxon>Bacillati</taxon>
        <taxon>Bacillota</taxon>
        <taxon>Clostridia</taxon>
        <taxon>Eubacteriales</taxon>
        <taxon>Clostridiaceae</taxon>
        <taxon>Clostridium</taxon>
    </lineage>
</organism>
<feature type="domain" description="Threonine/serine exporter-like N-terminal" evidence="8">
    <location>
        <begin position="9"/>
        <end position="248"/>
    </location>
</feature>
<dbReference type="RefSeq" id="WP_048570259.1">
    <property type="nucleotide sequence ID" value="NZ_LFVU01000024.1"/>
</dbReference>
<dbReference type="OrthoDB" id="9813917at2"/>
<reference evidence="9 10" key="1">
    <citation type="submission" date="2015-06" db="EMBL/GenBank/DDBJ databases">
        <title>Draft genome sequence of the purine-degrading Clostridium cylindrosporum HC-1 (DSM 605).</title>
        <authorList>
            <person name="Poehlein A."/>
            <person name="Schiel-Bengelsdorf B."/>
            <person name="Bengelsdorf F."/>
            <person name="Daniel R."/>
            <person name="Duerre P."/>
        </authorList>
    </citation>
    <scope>NUCLEOTIDE SEQUENCE [LARGE SCALE GENOMIC DNA]</scope>
    <source>
        <strain evidence="9 10">DSM 605</strain>
    </source>
</reference>
<keyword evidence="10" id="KW-1185">Reference proteome</keyword>
<feature type="transmembrane region" description="Helical" evidence="7">
    <location>
        <begin position="195"/>
        <end position="213"/>
    </location>
</feature>
<dbReference type="InterPro" id="IPR010619">
    <property type="entry name" value="ThrE-like_N"/>
</dbReference>
<evidence type="ECO:0000313" key="10">
    <source>
        <dbReference type="Proteomes" id="UP000036756"/>
    </source>
</evidence>
<feature type="transmembrane region" description="Helical" evidence="7">
    <location>
        <begin position="137"/>
        <end position="154"/>
    </location>
</feature>
<evidence type="ECO:0000256" key="4">
    <source>
        <dbReference type="ARBA" id="ARBA00022989"/>
    </source>
</evidence>
<comment type="similarity">
    <text evidence="6">Belongs to the ThrE exporter (TC 2.A.79) family.</text>
</comment>
<dbReference type="Pfam" id="PF06738">
    <property type="entry name" value="ThrE"/>
    <property type="match status" value="1"/>
</dbReference>
<dbReference type="GO" id="GO:0005886">
    <property type="term" value="C:plasma membrane"/>
    <property type="evidence" value="ECO:0007669"/>
    <property type="project" value="UniProtKB-SubCell"/>
</dbReference>
<dbReference type="GO" id="GO:0015744">
    <property type="term" value="P:succinate transport"/>
    <property type="evidence" value="ECO:0007669"/>
    <property type="project" value="TreeGrafter"/>
</dbReference>